<dbReference type="OrthoDB" id="1273722at2"/>
<proteinExistence type="predicted"/>
<dbReference type="RefSeq" id="WP_073318502.1">
    <property type="nucleotide sequence ID" value="NZ_FQYP01000007.1"/>
</dbReference>
<reference evidence="3" key="1">
    <citation type="submission" date="2016-11" db="EMBL/GenBank/DDBJ databases">
        <authorList>
            <person name="Varghese N."/>
            <person name="Submissions S."/>
        </authorList>
    </citation>
    <scope>NUCLEOTIDE SEQUENCE [LARGE SCALE GENOMIC DNA]</scope>
    <source>
        <strain evidence="3">DSM 22623</strain>
    </source>
</reference>
<dbReference type="InterPro" id="IPR006827">
    <property type="entry name" value="Lant_deHydtase_N"/>
</dbReference>
<gene>
    <name evidence="2" type="ORF">SAMN04488508_107318</name>
</gene>
<dbReference type="STRING" id="570521.SAMN04488508_107318"/>
<protein>
    <submittedName>
        <fullName evidence="2">Lantibiotic dehydratase, C terminus</fullName>
    </submittedName>
</protein>
<accession>A0A1M6IF63</accession>
<dbReference type="EMBL" id="FQYP01000007">
    <property type="protein sequence ID" value="SHJ33081.1"/>
    <property type="molecule type" value="Genomic_DNA"/>
</dbReference>
<organism evidence="2 3">
    <name type="scientific">Aquimarina spongiae</name>
    <dbReference type="NCBI Taxonomy" id="570521"/>
    <lineage>
        <taxon>Bacteria</taxon>
        <taxon>Pseudomonadati</taxon>
        <taxon>Bacteroidota</taxon>
        <taxon>Flavobacteriia</taxon>
        <taxon>Flavobacteriales</taxon>
        <taxon>Flavobacteriaceae</taxon>
        <taxon>Aquimarina</taxon>
    </lineage>
</organism>
<keyword evidence="3" id="KW-1185">Reference proteome</keyword>
<dbReference type="AlphaFoldDB" id="A0A1M6IF63"/>
<sequence length="726" mass="84672">MRQEMTETYTLAKDYVLRTHNLSTNEVSRLNVNSIKELCASPIVSEAIFLASPELHQEMTKYLKGKTMKNEDKLVQSLLKYLLRMGHRCTPFGLFSGCSLGKIAETTNIELDASTEHKRFTRIDMSYICSLVQQLEKTHEIRKELKYYPNTSLYPVGNKLRYIEYRYKGTNRRHYTVSIDNSKYIDLILKKATKGANIEELAQFIVEPDISIDDAKTFINQLIDNQILISSISPSVTGENYLQILMDKIPDENTKNRLHTIDELLKKLDSNTYENNFTYYKQLTDILDSFEIAYNKKFLFQTDLTISTQQNTLSDKIVKDIHKGVEILNKLVPYQEDEKLTKFRRKFFDMFEEEQVPLSLALDVETGVGYGFNSEEDYDISPLINDLNLSTSNRIADHKKIKWTKTDSFLNKKLMELEKDAIEMLITDNDLDSFTENWNNLPLSFTAIIHLLNNDNDNPLINMSYVGGASATYMLGRFTQADKNIEQFLKKITQKESEERDVVFAEIAHLPEKRTGNIINRSHLRTHEIPYLTKSTLPSEQQIAIDDIWVSVEQDRIVLFSKKLNKEVIPRMATAHNFSYNSLPIYHFLCDIQTQHLRDNLVFEWRNAAINRDFLPRIRYKNIIISLAQWRIGKKEIQKIIQLNDLTEWRKEKKLPQKIMLSDDDNELVIDLEHPLSVKAFLSTIKNRQQITLVEYLFDEKNALVTRQGKAFCNELFFSFVKQNKI</sequence>
<name>A0A1M6IF63_9FLAO</name>
<evidence type="ECO:0000259" key="1">
    <source>
        <dbReference type="Pfam" id="PF04738"/>
    </source>
</evidence>
<dbReference type="Pfam" id="PF04738">
    <property type="entry name" value="Lant_dehydr_N"/>
    <property type="match status" value="1"/>
</dbReference>
<dbReference type="Proteomes" id="UP000184432">
    <property type="component" value="Unassembled WGS sequence"/>
</dbReference>
<evidence type="ECO:0000313" key="3">
    <source>
        <dbReference type="Proteomes" id="UP000184432"/>
    </source>
</evidence>
<feature type="domain" description="Lantibiotic dehydratase N-terminal" evidence="1">
    <location>
        <begin position="41"/>
        <end position="679"/>
    </location>
</feature>
<evidence type="ECO:0000313" key="2">
    <source>
        <dbReference type="EMBL" id="SHJ33081.1"/>
    </source>
</evidence>